<accession>A0AAE1RH36</accession>
<dbReference type="GO" id="GO:0005886">
    <property type="term" value="C:plasma membrane"/>
    <property type="evidence" value="ECO:0007669"/>
    <property type="project" value="TreeGrafter"/>
</dbReference>
<dbReference type="PANTHER" id="PTHR31234">
    <property type="entry name" value="LATE EMBRYOGENESIS ABUNDANT (LEA) HYDROXYPROLINE-RICH GLYCOPROTEIN FAMILY"/>
    <property type="match status" value="1"/>
</dbReference>
<dbReference type="Proteomes" id="UP001291623">
    <property type="component" value="Unassembled WGS sequence"/>
</dbReference>
<proteinExistence type="predicted"/>
<comment type="caution">
    <text evidence="3">The sequence shown here is derived from an EMBL/GenBank/DDBJ whole genome shotgun (WGS) entry which is preliminary data.</text>
</comment>
<reference evidence="3" key="1">
    <citation type="submission" date="2023-12" db="EMBL/GenBank/DDBJ databases">
        <title>Genome assembly of Anisodus tanguticus.</title>
        <authorList>
            <person name="Wang Y.-J."/>
        </authorList>
    </citation>
    <scope>NUCLEOTIDE SEQUENCE</scope>
    <source>
        <strain evidence="3">KB-2021</strain>
        <tissue evidence="3">Leaf</tissue>
    </source>
</reference>
<dbReference type="GO" id="GO:0098542">
    <property type="term" value="P:defense response to other organism"/>
    <property type="evidence" value="ECO:0007669"/>
    <property type="project" value="InterPro"/>
</dbReference>
<protein>
    <submittedName>
        <fullName evidence="3">Uncharacterized protein</fullName>
    </submittedName>
</protein>
<name>A0AAE1RH36_9SOLA</name>
<sequence>MHVRIILVKPFDRANLLEDEMTSRKIAGLVDLQNEYDIRSSAPCNNEEKGSTFLVQDMETDIVEVNVDYNGAGNRNKAAQKKRKKVLAYAALFTPKFRVRSATFENMISKNAENASFNMTMNTELGVNNANFGPYKYRNSTVYFYFNGVSIGEAFVSQGKTRFKSTKKFNLLVNLSTKDLLAKDSQLRNDLSSGTLILTSKSKLEGKVELMEI</sequence>
<keyword evidence="4" id="KW-1185">Reference proteome</keyword>
<dbReference type="PANTHER" id="PTHR31234:SF2">
    <property type="entry name" value="OS05G0199100 PROTEIN"/>
    <property type="match status" value="1"/>
</dbReference>
<dbReference type="Gene3D" id="2.60.40.1820">
    <property type="match status" value="1"/>
</dbReference>
<comment type="subcellular location">
    <subcellularLocation>
        <location evidence="1">Membrane</location>
    </subcellularLocation>
</comment>
<evidence type="ECO:0000313" key="4">
    <source>
        <dbReference type="Proteomes" id="UP001291623"/>
    </source>
</evidence>
<dbReference type="InterPro" id="IPR044839">
    <property type="entry name" value="NDR1-like"/>
</dbReference>
<dbReference type="AlphaFoldDB" id="A0AAE1RH36"/>
<evidence type="ECO:0000313" key="3">
    <source>
        <dbReference type="EMBL" id="KAK4350898.1"/>
    </source>
</evidence>
<organism evidence="3 4">
    <name type="scientific">Anisodus tanguticus</name>
    <dbReference type="NCBI Taxonomy" id="243964"/>
    <lineage>
        <taxon>Eukaryota</taxon>
        <taxon>Viridiplantae</taxon>
        <taxon>Streptophyta</taxon>
        <taxon>Embryophyta</taxon>
        <taxon>Tracheophyta</taxon>
        <taxon>Spermatophyta</taxon>
        <taxon>Magnoliopsida</taxon>
        <taxon>eudicotyledons</taxon>
        <taxon>Gunneridae</taxon>
        <taxon>Pentapetalae</taxon>
        <taxon>asterids</taxon>
        <taxon>lamiids</taxon>
        <taxon>Solanales</taxon>
        <taxon>Solanaceae</taxon>
        <taxon>Solanoideae</taxon>
        <taxon>Hyoscyameae</taxon>
        <taxon>Anisodus</taxon>
    </lineage>
</organism>
<keyword evidence="2" id="KW-0472">Membrane</keyword>
<dbReference type="EMBL" id="JAVYJV010000016">
    <property type="protein sequence ID" value="KAK4350898.1"/>
    <property type="molecule type" value="Genomic_DNA"/>
</dbReference>
<gene>
    <name evidence="3" type="ORF">RND71_030211</name>
</gene>
<evidence type="ECO:0000256" key="1">
    <source>
        <dbReference type="ARBA" id="ARBA00004370"/>
    </source>
</evidence>
<evidence type="ECO:0000256" key="2">
    <source>
        <dbReference type="ARBA" id="ARBA00023136"/>
    </source>
</evidence>